<dbReference type="EMBL" id="AP008957">
    <property type="protein sequence ID" value="BAH31101.1"/>
    <property type="molecule type" value="Genomic_DNA"/>
</dbReference>
<evidence type="ECO:0000313" key="10">
    <source>
        <dbReference type="EMBL" id="BAH31101.1"/>
    </source>
</evidence>
<dbReference type="InterPro" id="IPR036259">
    <property type="entry name" value="MFS_trans_sf"/>
</dbReference>
<evidence type="ECO:0000256" key="7">
    <source>
        <dbReference type="SAM" id="MobiDB-lite"/>
    </source>
</evidence>
<feature type="transmembrane region" description="Helical" evidence="8">
    <location>
        <begin position="225"/>
        <end position="244"/>
    </location>
</feature>
<evidence type="ECO:0000256" key="2">
    <source>
        <dbReference type="ARBA" id="ARBA00022448"/>
    </source>
</evidence>
<dbReference type="PANTHER" id="PTHR42718">
    <property type="entry name" value="MAJOR FACILITATOR SUPERFAMILY MULTIDRUG TRANSPORTER MFSC"/>
    <property type="match status" value="1"/>
</dbReference>
<dbReference type="Gene3D" id="1.20.1250.20">
    <property type="entry name" value="MFS general substrate transporter like domains"/>
    <property type="match status" value="1"/>
</dbReference>
<keyword evidence="3" id="KW-1003">Cell membrane</keyword>
<feature type="transmembrane region" description="Helical" evidence="8">
    <location>
        <begin position="107"/>
        <end position="126"/>
    </location>
</feature>
<keyword evidence="2" id="KW-0813">Transport</keyword>
<feature type="domain" description="Major facilitator superfamily (MFS) profile" evidence="9">
    <location>
        <begin position="41"/>
        <end position="490"/>
    </location>
</feature>
<dbReference type="Pfam" id="PF07690">
    <property type="entry name" value="MFS_1"/>
    <property type="match status" value="1"/>
</dbReference>
<name>C0ZN49_RHOE4</name>
<feature type="transmembrane region" description="Helical" evidence="8">
    <location>
        <begin position="389"/>
        <end position="416"/>
    </location>
</feature>
<reference evidence="11" key="1">
    <citation type="submission" date="2005-03" db="EMBL/GenBank/DDBJ databases">
        <title>Comparison of the complete genome sequences of Rhodococcus erythropolis PR4 and Rhodococcus opacus B4.</title>
        <authorList>
            <person name="Takarada H."/>
            <person name="Sekine M."/>
            <person name="Hosoyama A."/>
            <person name="Yamada R."/>
            <person name="Fujisawa T."/>
            <person name="Omata S."/>
            <person name="Shimizu A."/>
            <person name="Tsukatani N."/>
            <person name="Tanikawa S."/>
            <person name="Fujita N."/>
            <person name="Harayama S."/>
        </authorList>
    </citation>
    <scope>NUCLEOTIDE SEQUENCE [LARGE SCALE GENOMIC DNA]</scope>
    <source>
        <strain evidence="11">PR4 / NBRC 100887</strain>
    </source>
</reference>
<proteinExistence type="predicted"/>
<feature type="transmembrane region" description="Helical" evidence="8">
    <location>
        <begin position="325"/>
        <end position="352"/>
    </location>
</feature>
<evidence type="ECO:0000256" key="4">
    <source>
        <dbReference type="ARBA" id="ARBA00022692"/>
    </source>
</evidence>
<evidence type="ECO:0000256" key="3">
    <source>
        <dbReference type="ARBA" id="ARBA00022475"/>
    </source>
</evidence>
<sequence>MNGYLPSGNRRCGVTTLDRPPGTPAATTPDVSLAQPRSRFLFPIVVAAAVFQAVLQTVIVPLLPELPHFTGAGRTAVSWLVTVTLLVGAVVTPIFGRLADMFGKKKMLLVAFSMMTFGSMLCALSSDIAVLIFARALQGAGSAVIPIGISMLRDELPRNKVNGAVAMMSSTLGVGTALGIPFSAMIAQYSNWHVLFWVTTAIGLSVTLAAVLFIRESEPNPSGRFDGVGAVGLSAAMIALLVPITQGSSWGWTSGAVISMLAASAVLFTLWVIQQRRNVNPLVDVRALVKRAVLIPHLAALLVGFAFFGNTLITTQLLQGMKGPGAGYGLSIIAAALCQIPASIAMVLFSPVAVRITDRFGSRTAMLTGAVFLAGGYGIHAVAGKPLWGVVAALGITAVGTAIVYSTLSLLILVAVPRQRLAAANGVNSLLRTSGSTICSATVATILAAFVISGSEHSTSWTGFSVAYLVCAGCAVVVFAVSILLPQGRTPKHLDLPDLVRRP</sequence>
<dbReference type="Gene3D" id="1.20.1720.10">
    <property type="entry name" value="Multidrug resistance protein D"/>
    <property type="match status" value="1"/>
</dbReference>
<feature type="transmembrane region" description="Helical" evidence="8">
    <location>
        <begin position="437"/>
        <end position="454"/>
    </location>
</feature>
<keyword evidence="5 8" id="KW-1133">Transmembrane helix</keyword>
<dbReference type="HOGENOM" id="CLU_000960_34_0_11"/>
<reference evidence="10 11" key="2">
    <citation type="journal article" date="2006" name="Environ. Microbiol.">
        <title>Sequence analysis of three plasmids harboured in Rhodococcus erythropolis strain PR4.</title>
        <authorList>
            <person name="Sekine M."/>
            <person name="Tanikawa S."/>
            <person name="Omata S."/>
            <person name="Saito M."/>
            <person name="Fujisawa T."/>
            <person name="Tsukatani N."/>
            <person name="Tajima T."/>
            <person name="Sekigawa T."/>
            <person name="Kosugi H."/>
            <person name="Matsuo Y."/>
            <person name="Nishiko R."/>
            <person name="Imamura K."/>
            <person name="Ito M."/>
            <person name="Narita H."/>
            <person name="Tago S."/>
            <person name="Fujita N."/>
            <person name="Harayama S."/>
        </authorList>
    </citation>
    <scope>NUCLEOTIDE SEQUENCE [LARGE SCALE GENOMIC DNA]</scope>
    <source>
        <strain evidence="11">PR4 / NBRC 100887</strain>
    </source>
</reference>
<feature type="transmembrane region" description="Helical" evidence="8">
    <location>
        <begin position="164"/>
        <end position="186"/>
    </location>
</feature>
<dbReference type="PROSITE" id="PS50850">
    <property type="entry name" value="MFS"/>
    <property type="match status" value="1"/>
</dbReference>
<evidence type="ECO:0000256" key="6">
    <source>
        <dbReference type="ARBA" id="ARBA00023136"/>
    </source>
</evidence>
<keyword evidence="4 8" id="KW-0812">Transmembrane</keyword>
<keyword evidence="6 8" id="KW-0472">Membrane</keyword>
<dbReference type="eggNOG" id="COG2814">
    <property type="taxonomic scope" value="Bacteria"/>
</dbReference>
<feature type="transmembrane region" description="Helical" evidence="8">
    <location>
        <begin position="250"/>
        <end position="273"/>
    </location>
</feature>
<feature type="transmembrane region" description="Helical" evidence="8">
    <location>
        <begin position="40"/>
        <end position="64"/>
    </location>
</feature>
<feature type="transmembrane region" description="Helical" evidence="8">
    <location>
        <begin position="76"/>
        <end position="95"/>
    </location>
</feature>
<gene>
    <name evidence="10" type="ordered locus">RER_03930</name>
</gene>
<evidence type="ECO:0000313" key="11">
    <source>
        <dbReference type="Proteomes" id="UP000002204"/>
    </source>
</evidence>
<evidence type="ECO:0000259" key="9">
    <source>
        <dbReference type="PROSITE" id="PS50850"/>
    </source>
</evidence>
<feature type="transmembrane region" description="Helical" evidence="8">
    <location>
        <begin position="364"/>
        <end position="383"/>
    </location>
</feature>
<dbReference type="InterPro" id="IPR011701">
    <property type="entry name" value="MFS"/>
</dbReference>
<comment type="subcellular location">
    <subcellularLocation>
        <location evidence="1">Cell membrane</location>
        <topology evidence="1">Multi-pass membrane protein</topology>
    </subcellularLocation>
</comment>
<dbReference type="PANTHER" id="PTHR42718:SF46">
    <property type="entry name" value="BLR6921 PROTEIN"/>
    <property type="match status" value="1"/>
</dbReference>
<feature type="region of interest" description="Disordered" evidence="7">
    <location>
        <begin position="1"/>
        <end position="29"/>
    </location>
</feature>
<dbReference type="eggNOG" id="COG3104">
    <property type="taxonomic scope" value="Bacteria"/>
</dbReference>
<dbReference type="SUPFAM" id="SSF103473">
    <property type="entry name" value="MFS general substrate transporter"/>
    <property type="match status" value="1"/>
</dbReference>
<feature type="transmembrane region" description="Helical" evidence="8">
    <location>
        <begin position="466"/>
        <end position="485"/>
    </location>
</feature>
<evidence type="ECO:0000256" key="1">
    <source>
        <dbReference type="ARBA" id="ARBA00004651"/>
    </source>
</evidence>
<accession>C0ZN49</accession>
<feature type="transmembrane region" description="Helical" evidence="8">
    <location>
        <begin position="132"/>
        <end position="152"/>
    </location>
</feature>
<dbReference type="InterPro" id="IPR020846">
    <property type="entry name" value="MFS_dom"/>
</dbReference>
<organism evidence="10 11">
    <name type="scientific">Rhodococcus erythropolis (strain PR4 / NBRC 100887)</name>
    <dbReference type="NCBI Taxonomy" id="234621"/>
    <lineage>
        <taxon>Bacteria</taxon>
        <taxon>Bacillati</taxon>
        <taxon>Actinomycetota</taxon>
        <taxon>Actinomycetes</taxon>
        <taxon>Mycobacteriales</taxon>
        <taxon>Nocardiaceae</taxon>
        <taxon>Rhodococcus</taxon>
        <taxon>Rhodococcus erythropolis group</taxon>
    </lineage>
</organism>
<evidence type="ECO:0000256" key="5">
    <source>
        <dbReference type="ARBA" id="ARBA00022989"/>
    </source>
</evidence>
<feature type="transmembrane region" description="Helical" evidence="8">
    <location>
        <begin position="294"/>
        <end position="313"/>
    </location>
</feature>
<protein>
    <submittedName>
        <fullName evidence="10">Putative MFS transporter</fullName>
    </submittedName>
</protein>
<dbReference type="AlphaFoldDB" id="C0ZN49"/>
<feature type="transmembrane region" description="Helical" evidence="8">
    <location>
        <begin position="192"/>
        <end position="213"/>
    </location>
</feature>
<dbReference type="GO" id="GO:0005886">
    <property type="term" value="C:plasma membrane"/>
    <property type="evidence" value="ECO:0007669"/>
    <property type="project" value="UniProtKB-SubCell"/>
</dbReference>
<dbReference type="CDD" id="cd17504">
    <property type="entry name" value="MFS_MMR_MDR_like"/>
    <property type="match status" value="1"/>
</dbReference>
<dbReference type="Proteomes" id="UP000002204">
    <property type="component" value="Chromosome"/>
</dbReference>
<dbReference type="GO" id="GO:0022857">
    <property type="term" value="F:transmembrane transporter activity"/>
    <property type="evidence" value="ECO:0007669"/>
    <property type="project" value="InterPro"/>
</dbReference>
<evidence type="ECO:0000256" key="8">
    <source>
        <dbReference type="SAM" id="Phobius"/>
    </source>
</evidence>
<dbReference type="KEGG" id="rer:RER_03930"/>